<dbReference type="Proteomes" id="UP000281112">
    <property type="component" value="Unassembled WGS sequence"/>
</dbReference>
<evidence type="ECO:0000313" key="3">
    <source>
        <dbReference type="EMBL" id="RQW63192.1"/>
    </source>
</evidence>
<dbReference type="HAMAP" id="MF_01866">
    <property type="entry name" value="UPF0745"/>
    <property type="match status" value="1"/>
</dbReference>
<dbReference type="Gene3D" id="3.10.510.20">
    <property type="entry name" value="YcgL domain"/>
    <property type="match status" value="1"/>
</dbReference>
<dbReference type="EMBL" id="RJVQ01000003">
    <property type="protein sequence ID" value="RQW63192.1"/>
    <property type="molecule type" value="Genomic_DNA"/>
</dbReference>
<organism evidence="3 4">
    <name type="scientific">Vibrio viridaestus</name>
    <dbReference type="NCBI Taxonomy" id="2487322"/>
    <lineage>
        <taxon>Bacteria</taxon>
        <taxon>Pseudomonadati</taxon>
        <taxon>Pseudomonadota</taxon>
        <taxon>Gammaproteobacteria</taxon>
        <taxon>Vibrionales</taxon>
        <taxon>Vibrionaceae</taxon>
        <taxon>Vibrio</taxon>
    </lineage>
</organism>
<accession>A0A3N9U1B5</accession>
<gene>
    <name evidence="3" type="ORF">EES38_08030</name>
</gene>
<dbReference type="AlphaFoldDB" id="A0A3N9U1B5"/>
<dbReference type="PANTHER" id="PTHR38109">
    <property type="entry name" value="PROTEIN YCGL"/>
    <property type="match status" value="1"/>
</dbReference>
<dbReference type="InterPro" id="IPR038068">
    <property type="entry name" value="YcgL-like_sf"/>
</dbReference>
<feature type="domain" description="YcgL" evidence="2">
    <location>
        <begin position="1"/>
        <end position="84"/>
    </location>
</feature>
<reference evidence="3 4" key="1">
    <citation type="submission" date="2018-11" db="EMBL/GenBank/DDBJ databases">
        <title>Vibrio LJC006 sp. nov., isolated from seawater during the bloom of the enteromorpha.</title>
        <authorList>
            <person name="Liang J."/>
        </authorList>
    </citation>
    <scope>NUCLEOTIDE SEQUENCE [LARGE SCALE GENOMIC DNA]</scope>
    <source>
        <strain evidence="3 4">LJC006</strain>
    </source>
</reference>
<name>A0A3N9U1B5_9VIBR</name>
<dbReference type="PANTHER" id="PTHR38109:SF1">
    <property type="entry name" value="PROTEIN YCGL"/>
    <property type="match status" value="1"/>
</dbReference>
<proteinExistence type="inferred from homology"/>
<dbReference type="Pfam" id="PF05166">
    <property type="entry name" value="YcgL"/>
    <property type="match status" value="1"/>
</dbReference>
<dbReference type="RefSeq" id="WP_124936662.1">
    <property type="nucleotide sequence ID" value="NZ_RJVQ01000003.1"/>
</dbReference>
<evidence type="ECO:0000259" key="2">
    <source>
        <dbReference type="PROSITE" id="PS51648"/>
    </source>
</evidence>
<dbReference type="OrthoDB" id="7062382at2"/>
<dbReference type="InterPro" id="IPR027354">
    <property type="entry name" value="YcgL_dom"/>
</dbReference>
<dbReference type="SUPFAM" id="SSF160191">
    <property type="entry name" value="YcgL-like"/>
    <property type="match status" value="1"/>
</dbReference>
<evidence type="ECO:0000256" key="1">
    <source>
        <dbReference type="HAMAP-Rule" id="MF_01866"/>
    </source>
</evidence>
<keyword evidence="4" id="KW-1185">Reference proteome</keyword>
<comment type="caution">
    <text evidence="3">The sequence shown here is derived from an EMBL/GenBank/DDBJ whole genome shotgun (WGS) entry which is preliminary data.</text>
</comment>
<evidence type="ECO:0000313" key="4">
    <source>
        <dbReference type="Proteomes" id="UP000281112"/>
    </source>
</evidence>
<protein>
    <recommendedName>
        <fullName evidence="1">YcgL domain-containing protein EES38_08030</fullName>
    </recommendedName>
</protein>
<sequence>MLCSIYRSTKKEGAYLYIVKKDDFTKVPQPLLDMFGKPILVMTMKLDGKTLARVDTEKVKEALEEQGYFLQLPPPPENVLEEFKTLKSKQS</sequence>
<dbReference type="PROSITE" id="PS51648">
    <property type="entry name" value="YCGL"/>
    <property type="match status" value="1"/>
</dbReference>